<accession>A0A834CVM1</accession>
<evidence type="ECO:0000256" key="1">
    <source>
        <dbReference type="SAM" id="MobiDB-lite"/>
    </source>
</evidence>
<evidence type="ECO:0000313" key="2">
    <source>
        <dbReference type="EMBL" id="KAF5465606.1"/>
    </source>
</evidence>
<reference evidence="2" key="1">
    <citation type="submission" date="2015-10" db="EMBL/GenBank/DDBJ databases">
        <authorList>
            <person name="Martinez-Garcia P.J."/>
            <person name="Crepeau M.W."/>
            <person name="Puiu D."/>
            <person name="Gonzalez-Ibeas D."/>
            <person name="Whalen J."/>
            <person name="Stevens K."/>
            <person name="Paul R."/>
            <person name="Butterfield T."/>
            <person name="Britton M."/>
            <person name="Reagan R."/>
            <person name="Chakraborty S."/>
            <person name="Walawage S.L."/>
            <person name="Vasquez-Gross H.A."/>
            <person name="Cardeno C."/>
            <person name="Famula R."/>
            <person name="Pratt K."/>
            <person name="Kuruganti S."/>
            <person name="Aradhya M.K."/>
            <person name="Leslie C.A."/>
            <person name="Dandekar A.M."/>
            <person name="Salzberg S.L."/>
            <person name="Wegrzyn J.L."/>
            <person name="Langley C.H."/>
            <person name="Neale D.B."/>
        </authorList>
    </citation>
    <scope>NUCLEOTIDE SEQUENCE</scope>
    <source>
        <tissue evidence="2">Leaves</tissue>
    </source>
</reference>
<organism evidence="2 3">
    <name type="scientific">Juglans regia</name>
    <name type="common">English walnut</name>
    <dbReference type="NCBI Taxonomy" id="51240"/>
    <lineage>
        <taxon>Eukaryota</taxon>
        <taxon>Viridiplantae</taxon>
        <taxon>Streptophyta</taxon>
        <taxon>Embryophyta</taxon>
        <taxon>Tracheophyta</taxon>
        <taxon>Spermatophyta</taxon>
        <taxon>Magnoliopsida</taxon>
        <taxon>eudicotyledons</taxon>
        <taxon>Gunneridae</taxon>
        <taxon>Pentapetalae</taxon>
        <taxon>rosids</taxon>
        <taxon>fabids</taxon>
        <taxon>Fagales</taxon>
        <taxon>Juglandaceae</taxon>
        <taxon>Juglans</taxon>
    </lineage>
</organism>
<dbReference type="Gramene" id="Jr07_19920_p1">
    <property type="protein sequence ID" value="cds.Jr07_19920_p1"/>
    <property type="gene ID" value="Jr07_19920"/>
</dbReference>
<feature type="region of interest" description="Disordered" evidence="1">
    <location>
        <begin position="57"/>
        <end position="81"/>
    </location>
</feature>
<proteinExistence type="predicted"/>
<gene>
    <name evidence="2" type="ORF">F2P56_015591</name>
</gene>
<protein>
    <submittedName>
        <fullName evidence="2">Uncharacterized protein</fullName>
    </submittedName>
</protein>
<reference evidence="2" key="2">
    <citation type="submission" date="2020-03" db="EMBL/GenBank/DDBJ databases">
        <title>Walnut 2.0.</title>
        <authorList>
            <person name="Marrano A."/>
            <person name="Britton M."/>
            <person name="Zimin A.V."/>
            <person name="Zaini P.A."/>
            <person name="Workman R."/>
            <person name="Puiu D."/>
            <person name="Bianco L."/>
            <person name="Allen B.J."/>
            <person name="Troggio M."/>
            <person name="Leslie C.A."/>
            <person name="Timp W."/>
            <person name="Dendekar A."/>
            <person name="Salzberg S.L."/>
            <person name="Neale D.B."/>
        </authorList>
    </citation>
    <scope>NUCLEOTIDE SEQUENCE</scope>
    <source>
        <tissue evidence="2">Leaves</tissue>
    </source>
</reference>
<dbReference type="EMBL" id="LIHL02000007">
    <property type="protein sequence ID" value="KAF5465606.1"/>
    <property type="molecule type" value="Genomic_DNA"/>
</dbReference>
<name>A0A834CVM1_JUGRE</name>
<dbReference type="Proteomes" id="UP000619265">
    <property type="component" value="Unassembled WGS sequence"/>
</dbReference>
<evidence type="ECO:0000313" key="3">
    <source>
        <dbReference type="Proteomes" id="UP000619265"/>
    </source>
</evidence>
<dbReference type="AlphaFoldDB" id="A0A834CVM1"/>
<sequence>MGEALRDCFLDRNTHSDEQGKEKVVMAQPLKHSYKEALRVEQPPVSRFGYVDTLGQSGVSSRQETDRGVRPVQWQSGGSKGGLAKGENMNILLEAKTQLADLQNKIEWLIRKEMASNNMGSGAEFVGVEPQIGGHEPRFPKLFDNGQWGFQFGQVVLGHSGSGPSKPVSEANNSWRIRLESDPRSISNGNSTCVPRPPSEAARFTVGPSLVAQTASAMVVEQILHSRELEKLMQPVNFFPDGLVSKQNLSIETLDFISTQFEQCREVDSAEGLSQRSTEPSEKVLEGGAVRSVELGEDSVVGISQSLTETSADIVLVPETQVSIFPPENEVVNMVNEVEWEGRNLFGGEGETGIREPLPLTC</sequence>
<comment type="caution">
    <text evidence="2">The sequence shown here is derived from an EMBL/GenBank/DDBJ whole genome shotgun (WGS) entry which is preliminary data.</text>
</comment>